<evidence type="ECO:0000259" key="4">
    <source>
        <dbReference type="PROSITE" id="PS50932"/>
    </source>
</evidence>
<dbReference type="Pfam" id="PF00356">
    <property type="entry name" value="LacI"/>
    <property type="match status" value="1"/>
</dbReference>
<dbReference type="PRINTS" id="PR00036">
    <property type="entry name" value="HTHLACI"/>
</dbReference>
<dbReference type="EMBL" id="CP034593">
    <property type="protein sequence ID" value="AZQ77093.1"/>
    <property type="molecule type" value="Genomic_DNA"/>
</dbReference>
<organism evidence="5 6">
    <name type="scientific">Flaviflexus ciconiae</name>
    <dbReference type="NCBI Taxonomy" id="2496867"/>
    <lineage>
        <taxon>Bacteria</taxon>
        <taxon>Bacillati</taxon>
        <taxon>Actinomycetota</taxon>
        <taxon>Actinomycetes</taxon>
        <taxon>Actinomycetales</taxon>
        <taxon>Actinomycetaceae</taxon>
        <taxon>Flaviflexus</taxon>
    </lineage>
</organism>
<evidence type="ECO:0000313" key="5">
    <source>
        <dbReference type="EMBL" id="AZQ77093.1"/>
    </source>
</evidence>
<proteinExistence type="predicted"/>
<dbReference type="Proteomes" id="UP000280344">
    <property type="component" value="Chromosome"/>
</dbReference>
<dbReference type="Gene3D" id="3.40.50.2300">
    <property type="match status" value="2"/>
</dbReference>
<dbReference type="InterPro" id="IPR010982">
    <property type="entry name" value="Lambda_DNA-bd_dom_sf"/>
</dbReference>
<dbReference type="GO" id="GO:0003700">
    <property type="term" value="F:DNA-binding transcription factor activity"/>
    <property type="evidence" value="ECO:0007669"/>
    <property type="project" value="TreeGrafter"/>
</dbReference>
<evidence type="ECO:0000256" key="1">
    <source>
        <dbReference type="ARBA" id="ARBA00023015"/>
    </source>
</evidence>
<dbReference type="SUPFAM" id="SSF47413">
    <property type="entry name" value="lambda repressor-like DNA-binding domains"/>
    <property type="match status" value="1"/>
</dbReference>
<dbReference type="PANTHER" id="PTHR30146">
    <property type="entry name" value="LACI-RELATED TRANSCRIPTIONAL REPRESSOR"/>
    <property type="match status" value="1"/>
</dbReference>
<dbReference type="PROSITE" id="PS00356">
    <property type="entry name" value="HTH_LACI_1"/>
    <property type="match status" value="1"/>
</dbReference>
<dbReference type="KEGG" id="flh:EJ997_06885"/>
<accession>A0A3S9PXI1</accession>
<dbReference type="OrthoDB" id="3324394at2"/>
<keyword evidence="6" id="KW-1185">Reference proteome</keyword>
<dbReference type="InterPro" id="IPR046335">
    <property type="entry name" value="LacI/GalR-like_sensor"/>
</dbReference>
<keyword evidence="3" id="KW-0804">Transcription</keyword>
<dbReference type="PANTHER" id="PTHR30146:SF153">
    <property type="entry name" value="LACTOSE OPERON REPRESSOR"/>
    <property type="match status" value="1"/>
</dbReference>
<dbReference type="PROSITE" id="PS50932">
    <property type="entry name" value="HTH_LACI_2"/>
    <property type="match status" value="1"/>
</dbReference>
<evidence type="ECO:0000256" key="3">
    <source>
        <dbReference type="ARBA" id="ARBA00023163"/>
    </source>
</evidence>
<dbReference type="SMART" id="SM00354">
    <property type="entry name" value="HTH_LACI"/>
    <property type="match status" value="1"/>
</dbReference>
<dbReference type="AlphaFoldDB" id="A0A3S9PXI1"/>
<dbReference type="RefSeq" id="WP_126703898.1">
    <property type="nucleotide sequence ID" value="NZ_CP034593.1"/>
</dbReference>
<dbReference type="SUPFAM" id="SSF53822">
    <property type="entry name" value="Periplasmic binding protein-like I"/>
    <property type="match status" value="1"/>
</dbReference>
<dbReference type="Gene3D" id="1.10.260.40">
    <property type="entry name" value="lambda repressor-like DNA-binding domains"/>
    <property type="match status" value="1"/>
</dbReference>
<name>A0A3S9PXI1_9ACTO</name>
<dbReference type="InterPro" id="IPR028082">
    <property type="entry name" value="Peripla_BP_I"/>
</dbReference>
<dbReference type="GO" id="GO:0000976">
    <property type="term" value="F:transcription cis-regulatory region binding"/>
    <property type="evidence" value="ECO:0007669"/>
    <property type="project" value="TreeGrafter"/>
</dbReference>
<dbReference type="CDD" id="cd01392">
    <property type="entry name" value="HTH_LacI"/>
    <property type="match status" value="1"/>
</dbReference>
<reference evidence="5 6" key="1">
    <citation type="submission" date="2018-12" db="EMBL/GenBank/DDBJ databases">
        <title>Complete genome sequence of Flaviflexus sp. H23T48.</title>
        <authorList>
            <person name="Bae J.-W."/>
            <person name="Lee J.-Y."/>
        </authorList>
    </citation>
    <scope>NUCLEOTIDE SEQUENCE [LARGE SCALE GENOMIC DNA]</scope>
    <source>
        <strain evidence="5 6">H23T48</strain>
    </source>
</reference>
<evidence type="ECO:0000313" key="6">
    <source>
        <dbReference type="Proteomes" id="UP000280344"/>
    </source>
</evidence>
<protein>
    <submittedName>
        <fullName evidence="5">LacI family DNA-binding transcriptional regulator</fullName>
    </submittedName>
</protein>
<evidence type="ECO:0000256" key="2">
    <source>
        <dbReference type="ARBA" id="ARBA00023125"/>
    </source>
</evidence>
<dbReference type="InterPro" id="IPR000843">
    <property type="entry name" value="HTH_LacI"/>
</dbReference>
<keyword evidence="2 5" id="KW-0238">DNA-binding</keyword>
<sequence length="339" mass="36948">MTKKIRLADVAAVAGVSTATVSRVLNAKSTVATGTKQLVLQALDELGYERPDALRDRSDDRVGIVAPDLNTPSAPEYIQELVDQLSLRDYAPILLTHSSAGGTEKYLQMLVKQNVSGVIFLSGVANESDYDVRRYLDEDERQIPYVTINGRNPNIGVPDFSSDDVGAVKDSVRHLYHSGHRSIGLITGPERFRPAQDMAMGYRQAMMEMCPDTDQTVLHSHYSVESGGRATDTMLDLGVTGIICGSDLLVLGAIRQIRQRGLRVPEDVSVVGYDDSPLMAFTDPPLTSNRQPVRQISSAAVNTLVDLMKGGNPPRVPFTFRSELITRESSGAAPNQSQF</sequence>
<feature type="domain" description="HTH lacI-type" evidence="4">
    <location>
        <begin position="5"/>
        <end position="58"/>
    </location>
</feature>
<keyword evidence="1" id="KW-0805">Transcription regulation</keyword>
<dbReference type="Pfam" id="PF13377">
    <property type="entry name" value="Peripla_BP_3"/>
    <property type="match status" value="1"/>
</dbReference>
<gene>
    <name evidence="5" type="ORF">EJ997_06885</name>
</gene>